<dbReference type="EMBL" id="WKJQ01000002">
    <property type="protein sequence ID" value="MRW98153.1"/>
    <property type="molecule type" value="Genomic_DNA"/>
</dbReference>
<feature type="domain" description="SprT-like" evidence="1">
    <location>
        <begin position="42"/>
        <end position="141"/>
    </location>
</feature>
<evidence type="ECO:0000313" key="2">
    <source>
        <dbReference type="EMBL" id="MRW98153.1"/>
    </source>
</evidence>
<evidence type="ECO:0000313" key="3">
    <source>
        <dbReference type="Proteomes" id="UP000443423"/>
    </source>
</evidence>
<dbReference type="RefSeq" id="WP_151114138.1">
    <property type="nucleotide sequence ID" value="NZ_WKJQ01000002.1"/>
</dbReference>
<keyword evidence="3" id="KW-1185">Reference proteome</keyword>
<accession>A0A6A8GDA8</accession>
<protein>
    <submittedName>
        <fullName evidence="2">Transcription elongation protein SprT</fullName>
    </submittedName>
</protein>
<gene>
    <name evidence="2" type="ORF">GJR99_16425</name>
</gene>
<name>A0A6A8GDA8_9EURY</name>
<reference evidence="2 3" key="1">
    <citation type="submission" date="2019-11" db="EMBL/GenBank/DDBJ databases">
        <title>Whole genome sequence of Haloferax sp. MBLA0078.</title>
        <authorList>
            <person name="Seo M.-J."/>
            <person name="Cho E.-S."/>
        </authorList>
    </citation>
    <scope>NUCLEOTIDE SEQUENCE [LARGE SCALE GENOMIC DNA]</scope>
    <source>
        <strain evidence="2 3">MBLA0078</strain>
    </source>
</reference>
<dbReference type="Proteomes" id="UP000443423">
    <property type="component" value="Unassembled WGS sequence"/>
</dbReference>
<dbReference type="AlphaFoldDB" id="A0A6A8GDA8"/>
<dbReference type="GO" id="GO:0006950">
    <property type="term" value="P:response to stress"/>
    <property type="evidence" value="ECO:0007669"/>
    <property type="project" value="UniProtKB-ARBA"/>
</dbReference>
<evidence type="ECO:0000259" key="1">
    <source>
        <dbReference type="Pfam" id="PF10263"/>
    </source>
</evidence>
<proteinExistence type="predicted"/>
<dbReference type="InterPro" id="IPR006640">
    <property type="entry name" value="SprT-like_domain"/>
</dbReference>
<organism evidence="2 3">
    <name type="scientific">Haloferax marinum</name>
    <dbReference type="NCBI Taxonomy" id="2666143"/>
    <lineage>
        <taxon>Archaea</taxon>
        <taxon>Methanobacteriati</taxon>
        <taxon>Methanobacteriota</taxon>
        <taxon>Stenosarchaea group</taxon>
        <taxon>Halobacteria</taxon>
        <taxon>Halobacteriales</taxon>
        <taxon>Haloferacaceae</taxon>
        <taxon>Haloferax</taxon>
    </lineage>
</organism>
<sequence length="198" mass="22234">MARDDSGFPDDYDAVETHDELIHWSRAYCSRAVSEYGLDVVLEQVEWEVSTRAKRRAAAVKTPQVDGATVGERRDWAGSGTDVDGSPTCTMSLSWRAFESFGRDEWTATLRHELVHVEQFQAFGTTDHGAAFKRRAESIDAPVHVRRFSDPKYVLTCTDCGSEVAYRYRECKLVRNSSAYRSSCCGSSLACSRPRDSE</sequence>
<comment type="caution">
    <text evidence="2">The sequence shown here is derived from an EMBL/GenBank/DDBJ whole genome shotgun (WGS) entry which is preliminary data.</text>
</comment>
<dbReference type="Pfam" id="PF10263">
    <property type="entry name" value="SprT-like"/>
    <property type="match status" value="1"/>
</dbReference>